<dbReference type="InterPro" id="IPR001789">
    <property type="entry name" value="Sig_transdc_resp-reg_receiver"/>
</dbReference>
<dbReference type="SMART" id="SM00448">
    <property type="entry name" value="REC"/>
    <property type="match status" value="1"/>
</dbReference>
<dbReference type="Gene3D" id="3.40.50.2300">
    <property type="match status" value="1"/>
</dbReference>
<keyword evidence="1 2" id="KW-0597">Phosphoprotein</keyword>
<dbReference type="RefSeq" id="WP_138723589.1">
    <property type="nucleotide sequence ID" value="NZ_SSHJ02000007.1"/>
</dbReference>
<dbReference type="PANTHER" id="PTHR44591">
    <property type="entry name" value="STRESS RESPONSE REGULATOR PROTEIN 1"/>
    <property type="match status" value="1"/>
</dbReference>
<accession>A0ABW9J7K6</accession>
<reference evidence="4 5" key="1">
    <citation type="submission" date="2024-12" db="EMBL/GenBank/DDBJ databases">
        <authorList>
            <person name="Hu S."/>
        </authorList>
    </citation>
    <scope>NUCLEOTIDE SEQUENCE [LARGE SCALE GENOMIC DNA]</scope>
    <source>
        <strain evidence="4 5">THG-T11</strain>
    </source>
</reference>
<evidence type="ECO:0000313" key="5">
    <source>
        <dbReference type="Proteomes" id="UP001517247"/>
    </source>
</evidence>
<dbReference type="Proteomes" id="UP001517247">
    <property type="component" value="Unassembled WGS sequence"/>
</dbReference>
<dbReference type="PROSITE" id="PS50110">
    <property type="entry name" value="RESPONSE_REGULATORY"/>
    <property type="match status" value="1"/>
</dbReference>
<organism evidence="4 5">
    <name type="scientific">Pedobacter ureilyticus</name>
    <dbReference type="NCBI Taxonomy" id="1393051"/>
    <lineage>
        <taxon>Bacteria</taxon>
        <taxon>Pseudomonadati</taxon>
        <taxon>Bacteroidota</taxon>
        <taxon>Sphingobacteriia</taxon>
        <taxon>Sphingobacteriales</taxon>
        <taxon>Sphingobacteriaceae</taxon>
        <taxon>Pedobacter</taxon>
    </lineage>
</organism>
<dbReference type="EMBL" id="SSHJ02000007">
    <property type="protein sequence ID" value="MFN0256486.1"/>
    <property type="molecule type" value="Genomic_DNA"/>
</dbReference>
<comment type="caution">
    <text evidence="4">The sequence shown here is derived from an EMBL/GenBank/DDBJ whole genome shotgun (WGS) entry which is preliminary data.</text>
</comment>
<evidence type="ECO:0000256" key="1">
    <source>
        <dbReference type="ARBA" id="ARBA00022553"/>
    </source>
</evidence>
<dbReference type="InterPro" id="IPR050595">
    <property type="entry name" value="Bact_response_regulator"/>
</dbReference>
<feature type="modified residue" description="4-aspartylphosphate" evidence="2">
    <location>
        <position position="55"/>
    </location>
</feature>
<evidence type="ECO:0000256" key="2">
    <source>
        <dbReference type="PROSITE-ProRule" id="PRU00169"/>
    </source>
</evidence>
<keyword evidence="5" id="KW-1185">Reference proteome</keyword>
<protein>
    <submittedName>
        <fullName evidence="4">Response regulator</fullName>
    </submittedName>
</protein>
<feature type="domain" description="Response regulatory" evidence="3">
    <location>
        <begin position="4"/>
        <end position="120"/>
    </location>
</feature>
<sequence length="122" mass="13629">MGKNVWVVEDDASIAEIITYILEEYGFAVSMFTTATKFVDALRNETNKIDVFIMDVMLPDGTGLDLCHLVRANAHYAQVPVVMMSAHADGSEVAHRCNINDFIEKPFDLDEFSRRVVLSLAS</sequence>
<evidence type="ECO:0000259" key="3">
    <source>
        <dbReference type="PROSITE" id="PS50110"/>
    </source>
</evidence>
<name>A0ABW9J7K6_9SPHI</name>
<dbReference type="InterPro" id="IPR011006">
    <property type="entry name" value="CheY-like_superfamily"/>
</dbReference>
<dbReference type="CDD" id="cd00156">
    <property type="entry name" value="REC"/>
    <property type="match status" value="1"/>
</dbReference>
<dbReference type="PANTHER" id="PTHR44591:SF3">
    <property type="entry name" value="RESPONSE REGULATORY DOMAIN-CONTAINING PROTEIN"/>
    <property type="match status" value="1"/>
</dbReference>
<gene>
    <name evidence="4" type="ORF">E6A44_012930</name>
</gene>
<evidence type="ECO:0000313" key="4">
    <source>
        <dbReference type="EMBL" id="MFN0256486.1"/>
    </source>
</evidence>
<dbReference type="Pfam" id="PF00072">
    <property type="entry name" value="Response_reg"/>
    <property type="match status" value="1"/>
</dbReference>
<proteinExistence type="predicted"/>
<dbReference type="SUPFAM" id="SSF52172">
    <property type="entry name" value="CheY-like"/>
    <property type="match status" value="1"/>
</dbReference>